<dbReference type="Proteomes" id="UP000321440">
    <property type="component" value="Unassembled WGS sequence"/>
</dbReference>
<feature type="transmembrane region" description="Helical" evidence="5">
    <location>
        <begin position="250"/>
        <end position="272"/>
    </location>
</feature>
<keyword evidence="4 5" id="KW-0472">Membrane</keyword>
<evidence type="ECO:0000256" key="2">
    <source>
        <dbReference type="ARBA" id="ARBA00022692"/>
    </source>
</evidence>
<feature type="transmembrane region" description="Helical" evidence="5">
    <location>
        <begin position="132"/>
        <end position="156"/>
    </location>
</feature>
<name>A0A511W0W9_9BACI</name>
<evidence type="ECO:0000259" key="6">
    <source>
        <dbReference type="PROSITE" id="PS50801"/>
    </source>
</evidence>
<evidence type="ECO:0000256" key="1">
    <source>
        <dbReference type="ARBA" id="ARBA00004141"/>
    </source>
</evidence>
<dbReference type="InterPro" id="IPR001902">
    <property type="entry name" value="SLC26A/SulP_fam"/>
</dbReference>
<keyword evidence="8" id="KW-1185">Reference proteome</keyword>
<dbReference type="CDD" id="cd07042">
    <property type="entry name" value="STAS_SulP_like_sulfate_transporter"/>
    <property type="match status" value="1"/>
</dbReference>
<dbReference type="AlphaFoldDB" id="A0A511W0W9"/>
<proteinExistence type="predicted"/>
<dbReference type="GO" id="GO:0016020">
    <property type="term" value="C:membrane"/>
    <property type="evidence" value="ECO:0007669"/>
    <property type="project" value="UniProtKB-SubCell"/>
</dbReference>
<dbReference type="SUPFAM" id="SSF52091">
    <property type="entry name" value="SpoIIaa-like"/>
    <property type="match status" value="1"/>
</dbReference>
<dbReference type="Pfam" id="PF00916">
    <property type="entry name" value="Sulfate_transp"/>
    <property type="match status" value="1"/>
</dbReference>
<reference evidence="7 8" key="1">
    <citation type="submission" date="2019-07" db="EMBL/GenBank/DDBJ databases">
        <title>Whole genome shotgun sequence of Alkalibacillus haloalkaliphilus NBRC 103110.</title>
        <authorList>
            <person name="Hosoyama A."/>
            <person name="Uohara A."/>
            <person name="Ohji S."/>
            <person name="Ichikawa N."/>
        </authorList>
    </citation>
    <scope>NUCLEOTIDE SEQUENCE [LARGE SCALE GENOMIC DNA]</scope>
    <source>
        <strain evidence="7 8">NBRC 103110</strain>
    </source>
</reference>
<feature type="transmembrane region" description="Helical" evidence="5">
    <location>
        <begin position="176"/>
        <end position="196"/>
    </location>
</feature>
<dbReference type="PROSITE" id="PS50801">
    <property type="entry name" value="STAS"/>
    <property type="match status" value="1"/>
</dbReference>
<organism evidence="7 8">
    <name type="scientific">Alkalibacillus haloalkaliphilus</name>
    <dbReference type="NCBI Taxonomy" id="94136"/>
    <lineage>
        <taxon>Bacteria</taxon>
        <taxon>Bacillati</taxon>
        <taxon>Bacillota</taxon>
        <taxon>Bacilli</taxon>
        <taxon>Bacillales</taxon>
        <taxon>Bacillaceae</taxon>
        <taxon>Alkalibacillus</taxon>
    </lineage>
</organism>
<evidence type="ECO:0000256" key="5">
    <source>
        <dbReference type="SAM" id="Phobius"/>
    </source>
</evidence>
<evidence type="ECO:0000256" key="4">
    <source>
        <dbReference type="ARBA" id="ARBA00023136"/>
    </source>
</evidence>
<feature type="transmembrane region" description="Helical" evidence="5">
    <location>
        <begin position="99"/>
        <end position="120"/>
    </location>
</feature>
<sequence>MLSKYVPSVDWLKRYNGMDFKGDLIAGLIVAIMLIPQGMAYAMLAGLPPVMGLYASTIPLIIYALLGSSRQLAVGPVAMVSLLVYSGVSTLAEPGSDQFISYALLLALMVGVIQLAMGLFKLGFLVNFLSHAVISGFTSAAAIIIALSQLSGLLGIELPSKGNVLELLTEAVVNLNAVHIQTVALGIGSIIILILFKKYVPKIPGPLVVVVATSLAVYLFNLENEGVAIVGDVPSGLPSLTLPSMSWDSISALLPIALTIAFVGFMESVAVAKKLAAKEGYKINSNQELNGLGAANIVGSFFSAFPVTGGFSRSAVNYQSGARTGMATIITAVMIILTLLFFTEWFYYLPQAALAAIIIVAVYGLIDVKEAVHLFKVKRIDGWTLAVTFFATLLTSIETGILTGIVFSLVVFIWRSAYPHVAELGYLEQEGVYRNIERFPEAKTFPNTIIFRIDEALYFANIAFLENKLEKLLDKKPDTNRIILDFSAVNDMDAVAIDELDELIQEYDDYGVEVNIANMKGPVKDLVKKAGWYDKYEDRIQYLSINQCVK</sequence>
<comment type="caution">
    <text evidence="7">The sequence shown here is derived from an EMBL/GenBank/DDBJ whole genome shotgun (WGS) entry which is preliminary data.</text>
</comment>
<dbReference type="Gene3D" id="3.30.750.24">
    <property type="entry name" value="STAS domain"/>
    <property type="match status" value="1"/>
</dbReference>
<dbReference type="EMBL" id="BJYA01000001">
    <property type="protein sequence ID" value="GEN44694.1"/>
    <property type="molecule type" value="Genomic_DNA"/>
</dbReference>
<dbReference type="PANTHER" id="PTHR11814">
    <property type="entry name" value="SULFATE TRANSPORTER"/>
    <property type="match status" value="1"/>
</dbReference>
<feature type="transmembrane region" description="Helical" evidence="5">
    <location>
        <begin position="24"/>
        <end position="44"/>
    </location>
</feature>
<feature type="transmembrane region" description="Helical" evidence="5">
    <location>
        <begin position="50"/>
        <end position="66"/>
    </location>
</feature>
<feature type="transmembrane region" description="Helical" evidence="5">
    <location>
        <begin position="203"/>
        <end position="220"/>
    </location>
</feature>
<feature type="transmembrane region" description="Helical" evidence="5">
    <location>
        <begin position="387"/>
        <end position="414"/>
    </location>
</feature>
<evidence type="ECO:0000313" key="7">
    <source>
        <dbReference type="EMBL" id="GEN44694.1"/>
    </source>
</evidence>
<dbReference type="InterPro" id="IPR011547">
    <property type="entry name" value="SLC26A/SulP_dom"/>
</dbReference>
<feature type="transmembrane region" description="Helical" evidence="5">
    <location>
        <begin position="322"/>
        <end position="342"/>
    </location>
</feature>
<accession>A0A511W0W9</accession>
<dbReference type="Pfam" id="PF01740">
    <property type="entry name" value="STAS"/>
    <property type="match status" value="1"/>
</dbReference>
<gene>
    <name evidence="7" type="ORF">AHA02nite_04700</name>
</gene>
<dbReference type="InterPro" id="IPR036513">
    <property type="entry name" value="STAS_dom_sf"/>
</dbReference>
<dbReference type="RefSeq" id="WP_146813966.1">
    <property type="nucleotide sequence ID" value="NZ_BJYA01000001.1"/>
</dbReference>
<evidence type="ECO:0000313" key="8">
    <source>
        <dbReference type="Proteomes" id="UP000321440"/>
    </source>
</evidence>
<feature type="domain" description="STAS" evidence="6">
    <location>
        <begin position="438"/>
        <end position="550"/>
    </location>
</feature>
<dbReference type="NCBIfam" id="TIGR00815">
    <property type="entry name" value="sulP"/>
    <property type="match status" value="1"/>
</dbReference>
<comment type="subcellular location">
    <subcellularLocation>
        <location evidence="1">Membrane</location>
        <topology evidence="1">Multi-pass membrane protein</topology>
    </subcellularLocation>
</comment>
<protein>
    <submittedName>
        <fullName evidence="7">Sodium-independent anion transporter</fullName>
    </submittedName>
</protein>
<feature type="transmembrane region" description="Helical" evidence="5">
    <location>
        <begin position="73"/>
        <end position="93"/>
    </location>
</feature>
<dbReference type="OrthoDB" id="9771198at2"/>
<feature type="transmembrane region" description="Helical" evidence="5">
    <location>
        <begin position="348"/>
        <end position="366"/>
    </location>
</feature>
<dbReference type="GO" id="GO:0055085">
    <property type="term" value="P:transmembrane transport"/>
    <property type="evidence" value="ECO:0007669"/>
    <property type="project" value="InterPro"/>
</dbReference>
<keyword evidence="2 5" id="KW-0812">Transmembrane</keyword>
<dbReference type="InterPro" id="IPR002645">
    <property type="entry name" value="STAS_dom"/>
</dbReference>
<keyword evidence="3 5" id="KW-1133">Transmembrane helix</keyword>
<evidence type="ECO:0000256" key="3">
    <source>
        <dbReference type="ARBA" id="ARBA00022989"/>
    </source>
</evidence>